<dbReference type="AlphaFoldDB" id="A0A484BV76"/>
<dbReference type="InterPro" id="IPR001680">
    <property type="entry name" value="WD40_rpt"/>
</dbReference>
<dbReference type="Gene3D" id="2.130.10.10">
    <property type="entry name" value="YVTN repeat-like/Quinoprotein amine dehydrogenase"/>
    <property type="match status" value="1"/>
</dbReference>
<dbReference type="SMART" id="SM00320">
    <property type="entry name" value="WD40"/>
    <property type="match status" value="2"/>
</dbReference>
<dbReference type="PANTHER" id="PTHR44411:SF1">
    <property type="entry name" value="THO COMPLEX SUBUNIT 6 HOMOLOG"/>
    <property type="match status" value="1"/>
</dbReference>
<dbReference type="InterPro" id="IPR042626">
    <property type="entry name" value="THOC6"/>
</dbReference>
<feature type="repeat" description="WD" evidence="3">
    <location>
        <begin position="151"/>
        <end position="182"/>
    </location>
</feature>
<feature type="region of interest" description="Disordered" evidence="4">
    <location>
        <begin position="328"/>
        <end position="351"/>
    </location>
</feature>
<dbReference type="Proteomes" id="UP000295192">
    <property type="component" value="Unassembled WGS sequence"/>
</dbReference>
<evidence type="ECO:0000256" key="4">
    <source>
        <dbReference type="SAM" id="MobiDB-lite"/>
    </source>
</evidence>
<keyword evidence="6" id="KW-1185">Reference proteome</keyword>
<dbReference type="KEGG" id="dnv:108650759"/>
<organism evidence="5 6">
    <name type="scientific">Drosophila navojoa</name>
    <name type="common">Fruit fly</name>
    <dbReference type="NCBI Taxonomy" id="7232"/>
    <lineage>
        <taxon>Eukaryota</taxon>
        <taxon>Metazoa</taxon>
        <taxon>Ecdysozoa</taxon>
        <taxon>Arthropoda</taxon>
        <taxon>Hexapoda</taxon>
        <taxon>Insecta</taxon>
        <taxon>Pterygota</taxon>
        <taxon>Neoptera</taxon>
        <taxon>Endopterygota</taxon>
        <taxon>Diptera</taxon>
        <taxon>Brachycera</taxon>
        <taxon>Muscomorpha</taxon>
        <taxon>Ephydroidea</taxon>
        <taxon>Drosophilidae</taxon>
        <taxon>Drosophila</taxon>
    </lineage>
</organism>
<dbReference type="PANTHER" id="PTHR44411">
    <property type="entry name" value="THO COMPLEX SUBUNIT 6 HOMOLOG"/>
    <property type="match status" value="1"/>
</dbReference>
<evidence type="ECO:0000256" key="3">
    <source>
        <dbReference type="PROSITE-ProRule" id="PRU00221"/>
    </source>
</evidence>
<dbReference type="PROSITE" id="PS50082">
    <property type="entry name" value="WD_REPEATS_2"/>
    <property type="match status" value="1"/>
</dbReference>
<dbReference type="GO" id="GO:0000346">
    <property type="term" value="C:transcription export complex"/>
    <property type="evidence" value="ECO:0007669"/>
    <property type="project" value="TreeGrafter"/>
</dbReference>
<name>A0A484BV76_DRONA</name>
<evidence type="ECO:0000256" key="2">
    <source>
        <dbReference type="ARBA" id="ARBA00022574"/>
    </source>
</evidence>
<dbReference type="OrthoDB" id="273067at2759"/>
<reference evidence="5 6" key="1">
    <citation type="journal article" date="2019" name="J. Hered.">
        <title>An Improved Genome Assembly for Drosophila navojoa, the Basal Species in the mojavensis Cluster.</title>
        <authorList>
            <person name="Vanderlinde T."/>
            <person name="Dupim E.G."/>
            <person name="Nazario-Yepiz N.O."/>
            <person name="Carvalho A.B."/>
        </authorList>
    </citation>
    <scope>NUCLEOTIDE SEQUENCE [LARGE SCALE GENOMIC DNA]</scope>
    <source>
        <strain evidence="5">Navoj_Jal97</strain>
        <tissue evidence="5">Whole organism</tissue>
    </source>
</reference>
<accession>A0A484BV76</accession>
<dbReference type="InterPro" id="IPR015943">
    <property type="entry name" value="WD40/YVTN_repeat-like_dom_sf"/>
</dbReference>
<dbReference type="GO" id="GO:0006406">
    <property type="term" value="P:mRNA export from nucleus"/>
    <property type="evidence" value="ECO:0007669"/>
    <property type="project" value="TreeGrafter"/>
</dbReference>
<comment type="caution">
    <text evidence="5">The sequence shown here is derived from an EMBL/GenBank/DDBJ whole genome shotgun (WGS) entry which is preliminary data.</text>
</comment>
<comment type="similarity">
    <text evidence="1">Belongs to the WD repeat THOC6 family.</text>
</comment>
<protein>
    <submittedName>
        <fullName evidence="5">Uncharacterized protein</fullName>
    </submittedName>
</protein>
<dbReference type="GO" id="GO:0000347">
    <property type="term" value="C:THO complex"/>
    <property type="evidence" value="ECO:0007669"/>
    <property type="project" value="TreeGrafter"/>
</dbReference>
<evidence type="ECO:0000313" key="5">
    <source>
        <dbReference type="EMBL" id="TDG52729.1"/>
    </source>
</evidence>
<dbReference type="Pfam" id="PF00400">
    <property type="entry name" value="WD40"/>
    <property type="match status" value="1"/>
</dbReference>
<evidence type="ECO:0000256" key="1">
    <source>
        <dbReference type="ARBA" id="ARBA00009728"/>
    </source>
</evidence>
<dbReference type="InterPro" id="IPR036322">
    <property type="entry name" value="WD40_repeat_dom_sf"/>
</dbReference>
<feature type="compositionally biased region" description="Acidic residues" evidence="4">
    <location>
        <begin position="330"/>
        <end position="351"/>
    </location>
</feature>
<dbReference type="STRING" id="7232.A0A484BV76"/>
<dbReference type="OMA" id="FTEDWLL"/>
<keyword evidence="2 3" id="KW-0853">WD repeat</keyword>
<proteinExistence type="inferred from homology"/>
<dbReference type="EMBL" id="LSRL02000003">
    <property type="protein sequence ID" value="TDG52729.1"/>
    <property type="molecule type" value="Genomic_DNA"/>
</dbReference>
<sequence length="351" mass="39999">MKEIDLKRTYNNVVSQAISTSQKFLFAGNLFGDIFVLSLNELNKTNEEPPKKLKTFPQGSDVHINCLAFHRDFLIVGAIGLIYGIQWNEEEETLSTKRAWEIKIPMQVDAVEVPDVNSFWLCTETDSLYAGCGDGVVYKIDLEDGRIQREYRGHTDYVHCVVGHPDGRIYSSGEDGTVHFWSDKQKEPTAILEPHKNPQLLRPDWGKWIGAVSVNNDWLVCGGGPRPAIWHLRSMECTRTFDYPGRVHVCEFVDDSVLIGGEHNHVQFYTLNGALQANIPVEHTASYSSVWQTNPFNFMSISGYSNKLHILKDFRFLDSKIELYGNVQADEVENEKQDDNDDDDDGEDDWF</sequence>
<dbReference type="SUPFAM" id="SSF50978">
    <property type="entry name" value="WD40 repeat-like"/>
    <property type="match status" value="1"/>
</dbReference>
<gene>
    <name evidence="5" type="ORF">AWZ03_000962</name>
</gene>
<evidence type="ECO:0000313" key="6">
    <source>
        <dbReference type="Proteomes" id="UP000295192"/>
    </source>
</evidence>